<comment type="caution">
    <text evidence="2">The sequence shown here is derived from an EMBL/GenBank/DDBJ whole genome shotgun (WGS) entry which is preliminary data.</text>
</comment>
<dbReference type="Proteomes" id="UP000823862">
    <property type="component" value="Unassembled WGS sequence"/>
</dbReference>
<feature type="transmembrane region" description="Helical" evidence="1">
    <location>
        <begin position="116"/>
        <end position="137"/>
    </location>
</feature>
<sequence>MIQRKQSVYLLVAVIVSICALCLPLGYFVGADQVDALAFKPLGVIQADGSLLSTWGVFSLLLLSAVVSFCTIFLFRNRRLQMRMIVFNVVLLVAYFFVLLLFISTLKSDLNSSFQLNWALCLPVVAIILNWLAFGAIRQDDQLVKAADRIR</sequence>
<dbReference type="Pfam" id="PF14126">
    <property type="entry name" value="DUF4293"/>
    <property type="match status" value="1"/>
</dbReference>
<proteinExistence type="predicted"/>
<reference evidence="2" key="2">
    <citation type="submission" date="2021-04" db="EMBL/GenBank/DDBJ databases">
        <authorList>
            <person name="Gilroy R."/>
        </authorList>
    </citation>
    <scope>NUCLEOTIDE SEQUENCE</scope>
    <source>
        <strain evidence="2">ChiHjej12B11-9795</strain>
    </source>
</reference>
<name>A0A9D2KW31_9BACE</name>
<accession>A0A9D2KW31</accession>
<evidence type="ECO:0000313" key="3">
    <source>
        <dbReference type="Proteomes" id="UP000823862"/>
    </source>
</evidence>
<organism evidence="2 3">
    <name type="scientific">Candidatus Bacteroides avicola</name>
    <dbReference type="NCBI Taxonomy" id="2838468"/>
    <lineage>
        <taxon>Bacteria</taxon>
        <taxon>Pseudomonadati</taxon>
        <taxon>Bacteroidota</taxon>
        <taxon>Bacteroidia</taxon>
        <taxon>Bacteroidales</taxon>
        <taxon>Bacteroidaceae</taxon>
        <taxon>Bacteroides</taxon>
    </lineage>
</organism>
<dbReference type="AlphaFoldDB" id="A0A9D2KW31"/>
<keyword evidence="1" id="KW-0472">Membrane</keyword>
<dbReference type="EMBL" id="DWZI01000024">
    <property type="protein sequence ID" value="HJA85400.1"/>
    <property type="molecule type" value="Genomic_DNA"/>
</dbReference>
<keyword evidence="1" id="KW-1133">Transmembrane helix</keyword>
<keyword evidence="1" id="KW-0812">Transmembrane</keyword>
<evidence type="ECO:0000313" key="2">
    <source>
        <dbReference type="EMBL" id="HJA85400.1"/>
    </source>
</evidence>
<evidence type="ECO:0000256" key="1">
    <source>
        <dbReference type="SAM" id="Phobius"/>
    </source>
</evidence>
<gene>
    <name evidence="2" type="ORF">H9950_04260</name>
</gene>
<feature type="transmembrane region" description="Helical" evidence="1">
    <location>
        <begin position="7"/>
        <end position="30"/>
    </location>
</feature>
<protein>
    <submittedName>
        <fullName evidence="2">DUF4293 domain-containing protein</fullName>
    </submittedName>
</protein>
<reference evidence="2" key="1">
    <citation type="journal article" date="2021" name="PeerJ">
        <title>Extensive microbial diversity within the chicken gut microbiome revealed by metagenomics and culture.</title>
        <authorList>
            <person name="Gilroy R."/>
            <person name="Ravi A."/>
            <person name="Getino M."/>
            <person name="Pursley I."/>
            <person name="Horton D.L."/>
            <person name="Alikhan N.F."/>
            <person name="Baker D."/>
            <person name="Gharbi K."/>
            <person name="Hall N."/>
            <person name="Watson M."/>
            <person name="Adriaenssens E.M."/>
            <person name="Foster-Nyarko E."/>
            <person name="Jarju S."/>
            <person name="Secka A."/>
            <person name="Antonio M."/>
            <person name="Oren A."/>
            <person name="Chaudhuri R.R."/>
            <person name="La Ragione R."/>
            <person name="Hildebrand F."/>
            <person name="Pallen M.J."/>
        </authorList>
    </citation>
    <scope>NUCLEOTIDE SEQUENCE</scope>
    <source>
        <strain evidence="2">ChiHjej12B11-9795</strain>
    </source>
</reference>
<feature type="transmembrane region" description="Helical" evidence="1">
    <location>
        <begin position="50"/>
        <end position="73"/>
    </location>
</feature>
<feature type="transmembrane region" description="Helical" evidence="1">
    <location>
        <begin position="85"/>
        <end position="104"/>
    </location>
</feature>
<dbReference type="InterPro" id="IPR025635">
    <property type="entry name" value="DUF4293"/>
</dbReference>